<dbReference type="PROSITE" id="PS50082">
    <property type="entry name" value="WD_REPEATS_2"/>
    <property type="match status" value="1"/>
</dbReference>
<dbReference type="GO" id="GO:0000462">
    <property type="term" value="P:maturation of SSU-rRNA from tricistronic rRNA transcript (SSU-rRNA, 5.8S rRNA, LSU-rRNA)"/>
    <property type="evidence" value="ECO:0007669"/>
    <property type="project" value="InterPro"/>
</dbReference>
<feature type="compositionally biased region" description="Basic residues" evidence="2">
    <location>
        <begin position="783"/>
        <end position="792"/>
    </location>
</feature>
<dbReference type="GO" id="GO:0034455">
    <property type="term" value="C:t-UTP complex"/>
    <property type="evidence" value="ECO:0007669"/>
    <property type="project" value="TreeGrafter"/>
</dbReference>
<dbReference type="GO" id="GO:0003723">
    <property type="term" value="F:RNA binding"/>
    <property type="evidence" value="ECO:0007669"/>
    <property type="project" value="TreeGrafter"/>
</dbReference>
<dbReference type="STRING" id="436010.A0A166UZS6"/>
<feature type="region of interest" description="Disordered" evidence="2">
    <location>
        <begin position="782"/>
        <end position="801"/>
    </location>
</feature>
<dbReference type="AlphaFoldDB" id="A0A166UZS6"/>
<dbReference type="SUPFAM" id="SSF50978">
    <property type="entry name" value="WD40 repeat-like"/>
    <property type="match status" value="1"/>
</dbReference>
<reference evidence="3 4" key="1">
    <citation type="journal article" date="2016" name="Mol. Biol. Evol.">
        <title>Comparative Genomics of Early-Diverging Mushroom-Forming Fungi Provides Insights into the Origins of Lignocellulose Decay Capabilities.</title>
        <authorList>
            <person name="Nagy L.G."/>
            <person name="Riley R."/>
            <person name="Tritt A."/>
            <person name="Adam C."/>
            <person name="Daum C."/>
            <person name="Floudas D."/>
            <person name="Sun H."/>
            <person name="Yadav J.S."/>
            <person name="Pangilinan J."/>
            <person name="Larsson K.H."/>
            <person name="Matsuura K."/>
            <person name="Barry K."/>
            <person name="Labutti K."/>
            <person name="Kuo R."/>
            <person name="Ohm R.A."/>
            <person name="Bhattacharya S.S."/>
            <person name="Shirouzu T."/>
            <person name="Yoshinaga Y."/>
            <person name="Martin F.M."/>
            <person name="Grigoriev I.V."/>
            <person name="Hibbett D.S."/>
        </authorList>
    </citation>
    <scope>NUCLEOTIDE SEQUENCE [LARGE SCALE GENOMIC DNA]</scope>
    <source>
        <strain evidence="3 4">CBS 109695</strain>
    </source>
</reference>
<dbReference type="InterPro" id="IPR001680">
    <property type="entry name" value="WD40_rpt"/>
</dbReference>
<keyword evidence="1" id="KW-0853">WD repeat</keyword>
<feature type="compositionally biased region" description="Acidic residues" evidence="2">
    <location>
        <begin position="218"/>
        <end position="227"/>
    </location>
</feature>
<evidence type="ECO:0000256" key="2">
    <source>
        <dbReference type="SAM" id="MobiDB-lite"/>
    </source>
</evidence>
<evidence type="ECO:0000313" key="4">
    <source>
        <dbReference type="Proteomes" id="UP000076532"/>
    </source>
</evidence>
<dbReference type="InterPro" id="IPR036322">
    <property type="entry name" value="WD40_repeat_dom_sf"/>
</dbReference>
<dbReference type="GO" id="GO:0030686">
    <property type="term" value="C:90S preribosome"/>
    <property type="evidence" value="ECO:0007669"/>
    <property type="project" value="InterPro"/>
</dbReference>
<dbReference type="EMBL" id="KV417486">
    <property type="protein sequence ID" value="KZP32200.1"/>
    <property type="molecule type" value="Genomic_DNA"/>
</dbReference>
<dbReference type="PANTHER" id="PTHR44163:SF1">
    <property type="entry name" value="U3 SMALL NUCLEOLAR RNA-ASSOCIATED PROTEIN 4 HOMOLOG"/>
    <property type="match status" value="1"/>
</dbReference>
<dbReference type="Gene3D" id="2.130.10.10">
    <property type="entry name" value="YVTN repeat-like/Quinoprotein amine dehydrogenase"/>
    <property type="match status" value="3"/>
</dbReference>
<proteinExistence type="predicted"/>
<name>A0A166UZS6_9AGAM</name>
<gene>
    <name evidence="3" type="ORF">FIBSPDRAFT_723294</name>
</gene>
<dbReference type="Pfam" id="PF00400">
    <property type="entry name" value="WD40"/>
    <property type="match status" value="2"/>
</dbReference>
<protein>
    <submittedName>
        <fullName evidence="3">Uncharacterized protein</fullName>
    </submittedName>
</protein>
<dbReference type="GO" id="GO:0032040">
    <property type="term" value="C:small-subunit processome"/>
    <property type="evidence" value="ECO:0007669"/>
    <property type="project" value="TreeGrafter"/>
</dbReference>
<dbReference type="InterPro" id="IPR015943">
    <property type="entry name" value="WD40/YVTN_repeat-like_dom_sf"/>
</dbReference>
<feature type="repeat" description="WD" evidence="1">
    <location>
        <begin position="232"/>
        <end position="254"/>
    </location>
</feature>
<dbReference type="SMART" id="SM00320">
    <property type="entry name" value="WD40"/>
    <property type="match status" value="7"/>
</dbReference>
<evidence type="ECO:0000313" key="3">
    <source>
        <dbReference type="EMBL" id="KZP32200.1"/>
    </source>
</evidence>
<sequence>MSSAAESSSSSVAVHRCRFIDYTPSPITALAFPPFPLPSSGSSKHTNGKTKFGTLAVGRANGNIELCEWTGSDKQAQGPQAWVVRKTLTGPYPSKVDSLAFTLRFPSDVADVPSISDLRLFSSGGGSELLEWDLVRGCVRRTISSQAGAIWSLAPNPASTVLALGCEDGSVRLLSLADDTLEYLRRFDRVKCRVLSIAWGPPVHTPPQPKPSSASSDTSDDEDEDEWKDEWLVTGGSDSALRKWDVATGRVMDRMGTDRMRGERTLVWAVGVLGDGTIVSGDSMGTVKFWDAQTCTQMQSFTAHGADVLCLAISPEGKTVYTSGVDQKIVQFTHVKTTTSAASASILQPANSSKWVQSCTRRMHSHDVRALAIWPPYTPLPATSHKSARYPWRADIAPVLASGGLDMSVVLTPAATSTALALGQKIVNPLVTSVVPAFEDAYHRRVAYPLGAGGAGVLGVAREARMVSAVRDTGVGIWRVLPKRVEGEEANVEEEEAGWEKVLDIELNAHTNLIASAISNDGRWLAVSDFYETRLFALDVDKTAALKPRRIRALTRALQGALPPGASTGGATFGFTPDSGKMVVGTAVGGYVLLVDLSEEEPRVLRRWDHHRTALGGRVTRGPQRAEQDDGAEGGAMEVDEHIGIANKGAVETSVSRLAISADGQWLATTDTCARTHIFNLDSVQHHAALPSFSLPAQALAFEPTSSNLLVLAFPDNTFQVFDVEAGVFPEWARTLSTSLPKRFTRIHDPVLGIAFDPASQGKVLFWGSTWMCRVNLGEHMSKGSKKRRRNSMKNGAPEEEANNDFKMVTHYRPILHVEFLAPGELVVVERPLVDVLATLPPAYFKPKYGAS</sequence>
<dbReference type="OrthoDB" id="8883818at2759"/>
<feature type="region of interest" description="Disordered" evidence="2">
    <location>
        <begin position="201"/>
        <end position="227"/>
    </location>
</feature>
<dbReference type="SUPFAM" id="SSF63829">
    <property type="entry name" value="Calcium-dependent phosphotriesterase"/>
    <property type="match status" value="1"/>
</dbReference>
<dbReference type="InterPro" id="IPR046351">
    <property type="entry name" value="UTP4"/>
</dbReference>
<dbReference type="PANTHER" id="PTHR44163">
    <property type="entry name" value="U3 SMALL NUCLEOLAR RNA-ASSOCIATED PROTEIN 4 HOMOLOG"/>
    <property type="match status" value="1"/>
</dbReference>
<evidence type="ECO:0000256" key="1">
    <source>
        <dbReference type="PROSITE-ProRule" id="PRU00221"/>
    </source>
</evidence>
<keyword evidence="4" id="KW-1185">Reference proteome</keyword>
<accession>A0A166UZS6</accession>
<organism evidence="3 4">
    <name type="scientific">Athelia psychrophila</name>
    <dbReference type="NCBI Taxonomy" id="1759441"/>
    <lineage>
        <taxon>Eukaryota</taxon>
        <taxon>Fungi</taxon>
        <taxon>Dikarya</taxon>
        <taxon>Basidiomycota</taxon>
        <taxon>Agaricomycotina</taxon>
        <taxon>Agaricomycetes</taxon>
        <taxon>Agaricomycetidae</taxon>
        <taxon>Atheliales</taxon>
        <taxon>Atheliaceae</taxon>
        <taxon>Athelia</taxon>
    </lineage>
</organism>
<dbReference type="Proteomes" id="UP000076532">
    <property type="component" value="Unassembled WGS sequence"/>
</dbReference>